<accession>A0A267MM21</accession>
<sequence>MTLIDEEVSRIYEKISKALEEKFSGTLRE</sequence>
<proteinExistence type="predicted"/>
<dbReference type="InterPro" id="IPR005121">
    <property type="entry name" value="Fdx_antiC-bd"/>
</dbReference>
<keyword evidence="3" id="KW-1185">Reference proteome</keyword>
<evidence type="ECO:0000313" key="2">
    <source>
        <dbReference type="EMBL" id="PAB60651.1"/>
    </source>
</evidence>
<dbReference type="EMBL" id="NIBG01000002">
    <property type="protein sequence ID" value="PAB60651.1"/>
    <property type="molecule type" value="Genomic_DNA"/>
</dbReference>
<dbReference type="InterPro" id="IPR036690">
    <property type="entry name" value="Fdx_antiC-bd_sf"/>
</dbReference>
<evidence type="ECO:0000259" key="1">
    <source>
        <dbReference type="PROSITE" id="PS51447"/>
    </source>
</evidence>
<evidence type="ECO:0000313" key="3">
    <source>
        <dbReference type="Proteomes" id="UP000216024"/>
    </source>
</evidence>
<dbReference type="PROSITE" id="PS51447">
    <property type="entry name" value="FDX_ACB"/>
    <property type="match status" value="1"/>
</dbReference>
<gene>
    <name evidence="2" type="ORF">CCE28_03670</name>
</gene>
<dbReference type="AlphaFoldDB" id="A0A267MM21"/>
<name>A0A267MM21_9FIRM</name>
<feature type="domain" description="FDX-ACB" evidence="1">
    <location>
        <begin position="1"/>
        <end position="28"/>
    </location>
</feature>
<protein>
    <recommendedName>
        <fullName evidence="1">FDX-ACB domain-containing protein</fullName>
    </recommendedName>
</protein>
<reference evidence="2 3" key="1">
    <citation type="submission" date="2017-06" db="EMBL/GenBank/DDBJ databases">
        <title>Draft genome sequence of anaerobic fermentative bacterium Anaeromicrobium sediminis DY2726D isolated from West Pacific Ocean sediments.</title>
        <authorList>
            <person name="Zeng X."/>
        </authorList>
    </citation>
    <scope>NUCLEOTIDE SEQUENCE [LARGE SCALE GENOMIC DNA]</scope>
    <source>
        <strain evidence="2 3">DY2726D</strain>
    </source>
</reference>
<dbReference type="Proteomes" id="UP000216024">
    <property type="component" value="Unassembled WGS sequence"/>
</dbReference>
<organism evidence="2 3">
    <name type="scientific">Anaeromicrobium sediminis</name>
    <dbReference type="NCBI Taxonomy" id="1478221"/>
    <lineage>
        <taxon>Bacteria</taxon>
        <taxon>Bacillati</taxon>
        <taxon>Bacillota</taxon>
        <taxon>Clostridia</taxon>
        <taxon>Peptostreptococcales</taxon>
        <taxon>Thermotaleaceae</taxon>
        <taxon>Anaeromicrobium</taxon>
    </lineage>
</organism>
<comment type="caution">
    <text evidence="2">The sequence shown here is derived from an EMBL/GenBank/DDBJ whole genome shotgun (WGS) entry which is preliminary data.</text>
</comment>
<dbReference type="SUPFAM" id="SSF54991">
    <property type="entry name" value="Anticodon-binding domain of PheRS"/>
    <property type="match status" value="1"/>
</dbReference>